<organism evidence="1 2">
    <name type="scientific">Oceanimonas smirnovii</name>
    <dbReference type="NCBI Taxonomy" id="264574"/>
    <lineage>
        <taxon>Bacteria</taxon>
        <taxon>Pseudomonadati</taxon>
        <taxon>Pseudomonadota</taxon>
        <taxon>Gammaproteobacteria</taxon>
        <taxon>Aeromonadales</taxon>
        <taxon>Aeromonadaceae</taxon>
        <taxon>Oceanimonas</taxon>
    </lineage>
</organism>
<sequence>MISDYQVNSLMVKKAFTFVACGKRITRNTPAKPMTSVTLKSCGSFLTQSSLLRCQQPSTICLATSFTFNKLMAIISGDKTRQGYAACSTLKPAGYLFSASRKITAARPTQKVNCRQHDEKVTALLTPLSLTSPLQAKLHEFYILNALEGEQE</sequence>
<reference evidence="1 2" key="1">
    <citation type="submission" date="2024-08" db="EMBL/GenBank/DDBJ databases">
        <title>Oceanimonas smirnovii Genome sequencing and assembly.</title>
        <authorList>
            <person name="Tang B."/>
        </authorList>
    </citation>
    <scope>NUCLEOTIDE SEQUENCE [LARGE SCALE GENOMIC DNA]</scope>
    <source>
        <strain evidence="1 2">OS2020-119</strain>
    </source>
</reference>
<keyword evidence="2" id="KW-1185">Reference proteome</keyword>
<accession>A0ABW7P5N7</accession>
<gene>
    <name evidence="1" type="ORF">AB9R89_14745</name>
</gene>
<dbReference type="EMBL" id="JBGFTR010000039">
    <property type="protein sequence ID" value="MFH7566565.1"/>
    <property type="molecule type" value="Genomic_DNA"/>
</dbReference>
<evidence type="ECO:0000313" key="1">
    <source>
        <dbReference type="EMBL" id="MFH7566565.1"/>
    </source>
</evidence>
<evidence type="ECO:0000313" key="2">
    <source>
        <dbReference type="Proteomes" id="UP001610706"/>
    </source>
</evidence>
<dbReference type="RefSeq" id="WP_395545936.1">
    <property type="nucleotide sequence ID" value="NZ_CP166302.1"/>
</dbReference>
<comment type="caution">
    <text evidence="1">The sequence shown here is derived from an EMBL/GenBank/DDBJ whole genome shotgun (WGS) entry which is preliminary data.</text>
</comment>
<name>A0ABW7P5N7_9GAMM</name>
<dbReference type="Proteomes" id="UP001610706">
    <property type="component" value="Unassembled WGS sequence"/>
</dbReference>
<proteinExistence type="predicted"/>
<protein>
    <submittedName>
        <fullName evidence="1">Uncharacterized protein</fullName>
    </submittedName>
</protein>